<dbReference type="SMART" id="SM00450">
    <property type="entry name" value="RHOD"/>
    <property type="match status" value="1"/>
</dbReference>
<organism evidence="2 3">
    <name type="scientific">Pisciglobus halotolerans</name>
    <dbReference type="NCBI Taxonomy" id="745365"/>
    <lineage>
        <taxon>Bacteria</taxon>
        <taxon>Bacillati</taxon>
        <taxon>Bacillota</taxon>
        <taxon>Bacilli</taxon>
        <taxon>Lactobacillales</taxon>
        <taxon>Carnobacteriaceae</taxon>
    </lineage>
</organism>
<evidence type="ECO:0000259" key="1">
    <source>
        <dbReference type="PROSITE" id="PS50206"/>
    </source>
</evidence>
<protein>
    <submittedName>
        <fullName evidence="2">Rhodanese-related sulfurtransferase</fullName>
    </submittedName>
</protein>
<dbReference type="InterPro" id="IPR050229">
    <property type="entry name" value="GlpE_sulfurtransferase"/>
</dbReference>
<dbReference type="Pfam" id="PF00581">
    <property type="entry name" value="Rhodanese"/>
    <property type="match status" value="1"/>
</dbReference>
<dbReference type="PANTHER" id="PTHR43031">
    <property type="entry name" value="FAD-DEPENDENT OXIDOREDUCTASE"/>
    <property type="match status" value="1"/>
</dbReference>
<name>A0A1I3D0C2_9LACT</name>
<reference evidence="2 3" key="1">
    <citation type="submission" date="2016-10" db="EMBL/GenBank/DDBJ databases">
        <authorList>
            <person name="de Groot N.N."/>
        </authorList>
    </citation>
    <scope>NUCLEOTIDE SEQUENCE [LARGE SCALE GENOMIC DNA]</scope>
    <source>
        <strain evidence="2 3">DSM 27630</strain>
    </source>
</reference>
<dbReference type="EMBL" id="FOQE01000026">
    <property type="protein sequence ID" value="SFH80165.1"/>
    <property type="molecule type" value="Genomic_DNA"/>
</dbReference>
<keyword evidence="2" id="KW-0808">Transferase</keyword>
<sequence>MFFNRIPSIKTADLENQLSERPQILDVREPHEFKAGHIPSAKNVPLRKISTYTPKGKVYVICQSGMRSKKAAKLLKSQGYEVVNVRGGMSAWTGNVRGGKA</sequence>
<dbReference type="CDD" id="cd00158">
    <property type="entry name" value="RHOD"/>
    <property type="match status" value="1"/>
</dbReference>
<dbReference type="InterPro" id="IPR001763">
    <property type="entry name" value="Rhodanese-like_dom"/>
</dbReference>
<dbReference type="SUPFAM" id="SSF52821">
    <property type="entry name" value="Rhodanese/Cell cycle control phosphatase"/>
    <property type="match status" value="1"/>
</dbReference>
<dbReference type="AlphaFoldDB" id="A0A1I3D0C2"/>
<dbReference type="GO" id="GO:0016740">
    <property type="term" value="F:transferase activity"/>
    <property type="evidence" value="ECO:0007669"/>
    <property type="project" value="UniProtKB-KW"/>
</dbReference>
<keyword evidence="3" id="KW-1185">Reference proteome</keyword>
<gene>
    <name evidence="2" type="ORF">SAMN04489868_12616</name>
</gene>
<dbReference type="RefSeq" id="WP_092092927.1">
    <property type="nucleotide sequence ID" value="NZ_FOQE01000026.1"/>
</dbReference>
<evidence type="ECO:0000313" key="3">
    <source>
        <dbReference type="Proteomes" id="UP000198668"/>
    </source>
</evidence>
<dbReference type="OrthoDB" id="9800872at2"/>
<proteinExistence type="predicted"/>
<dbReference type="InterPro" id="IPR036873">
    <property type="entry name" value="Rhodanese-like_dom_sf"/>
</dbReference>
<dbReference type="PANTHER" id="PTHR43031:SF17">
    <property type="entry name" value="SULFURTRANSFERASE YTWF-RELATED"/>
    <property type="match status" value="1"/>
</dbReference>
<evidence type="ECO:0000313" key="2">
    <source>
        <dbReference type="EMBL" id="SFH80165.1"/>
    </source>
</evidence>
<dbReference type="PROSITE" id="PS50206">
    <property type="entry name" value="RHODANESE_3"/>
    <property type="match status" value="1"/>
</dbReference>
<dbReference type="Gene3D" id="3.40.250.10">
    <property type="entry name" value="Rhodanese-like domain"/>
    <property type="match status" value="1"/>
</dbReference>
<dbReference type="Proteomes" id="UP000198668">
    <property type="component" value="Unassembled WGS sequence"/>
</dbReference>
<feature type="domain" description="Rhodanese" evidence="1">
    <location>
        <begin position="18"/>
        <end position="101"/>
    </location>
</feature>
<accession>A0A1I3D0C2</accession>